<dbReference type="WBParaSite" id="Hba_20608">
    <property type="protein sequence ID" value="Hba_20608"/>
    <property type="gene ID" value="Hba_20608"/>
</dbReference>
<dbReference type="SUPFAM" id="SSF140741">
    <property type="entry name" value="RUN domain-like"/>
    <property type="match status" value="1"/>
</dbReference>
<dbReference type="Proteomes" id="UP000095283">
    <property type="component" value="Unplaced"/>
</dbReference>
<evidence type="ECO:0000313" key="4">
    <source>
        <dbReference type="WBParaSite" id="Hba_20608"/>
    </source>
</evidence>
<evidence type="ECO:0000313" key="3">
    <source>
        <dbReference type="Proteomes" id="UP000095283"/>
    </source>
</evidence>
<proteinExistence type="predicted"/>
<evidence type="ECO:0000259" key="2">
    <source>
        <dbReference type="PROSITE" id="PS50826"/>
    </source>
</evidence>
<dbReference type="Pfam" id="PF02759">
    <property type="entry name" value="RUN"/>
    <property type="match status" value="1"/>
</dbReference>
<dbReference type="AlphaFoldDB" id="A0A1I7XS91"/>
<dbReference type="PROSITE" id="PS50826">
    <property type="entry name" value="RUN"/>
    <property type="match status" value="1"/>
</dbReference>
<keyword evidence="3" id="KW-1185">Reference proteome</keyword>
<sequence>MFERHKSADQNRRPLQRGRRTSETRRGSVVDWINGLTDNNQREENEWDRVDSAAERRTRHGSVVSVEELAPDESTQHKAELIAKLKREVKMIMEEAVTKRQVDLNSPYVTSLCSAVENCLMDGLRRRLLGLFGSRSSLALLHTVAKTNAAAELVLAKTLEINEQTGSAHHLIWIREALHMRTLSQIVHHIASAKSLRRLFDNSALMLDRAKGGMVAALLCETY</sequence>
<dbReference type="Gene3D" id="1.20.58.900">
    <property type="match status" value="1"/>
</dbReference>
<feature type="compositionally biased region" description="Basic and acidic residues" evidence="1">
    <location>
        <begin position="1"/>
        <end position="12"/>
    </location>
</feature>
<evidence type="ECO:0000256" key="1">
    <source>
        <dbReference type="SAM" id="MobiDB-lite"/>
    </source>
</evidence>
<dbReference type="InterPro" id="IPR004012">
    <property type="entry name" value="Run_dom"/>
</dbReference>
<feature type="region of interest" description="Disordered" evidence="1">
    <location>
        <begin position="1"/>
        <end position="28"/>
    </location>
</feature>
<organism evidence="3 4">
    <name type="scientific">Heterorhabditis bacteriophora</name>
    <name type="common">Entomopathogenic nematode worm</name>
    <dbReference type="NCBI Taxonomy" id="37862"/>
    <lineage>
        <taxon>Eukaryota</taxon>
        <taxon>Metazoa</taxon>
        <taxon>Ecdysozoa</taxon>
        <taxon>Nematoda</taxon>
        <taxon>Chromadorea</taxon>
        <taxon>Rhabditida</taxon>
        <taxon>Rhabditina</taxon>
        <taxon>Rhabditomorpha</taxon>
        <taxon>Strongyloidea</taxon>
        <taxon>Heterorhabditidae</taxon>
        <taxon>Heterorhabditis</taxon>
    </lineage>
</organism>
<accession>A0A1I7XS91</accession>
<protein>
    <submittedName>
        <fullName evidence="4">RUN domain-containing protein</fullName>
    </submittedName>
</protein>
<reference evidence="4" key="1">
    <citation type="submission" date="2016-11" db="UniProtKB">
        <authorList>
            <consortium name="WormBaseParasite"/>
        </authorList>
    </citation>
    <scope>IDENTIFICATION</scope>
</reference>
<dbReference type="InterPro" id="IPR037213">
    <property type="entry name" value="Run_dom_sf"/>
</dbReference>
<name>A0A1I7XS91_HETBA</name>
<feature type="domain" description="RUN" evidence="2">
    <location>
        <begin position="103"/>
        <end position="223"/>
    </location>
</feature>